<dbReference type="PANTHER" id="PTHR10742:SF410">
    <property type="entry name" value="LYSINE-SPECIFIC HISTONE DEMETHYLASE 2"/>
    <property type="match status" value="1"/>
</dbReference>
<evidence type="ECO:0000313" key="2">
    <source>
        <dbReference type="EMBL" id="GAA3708162.1"/>
    </source>
</evidence>
<dbReference type="EMBL" id="BAABCJ010000005">
    <property type="protein sequence ID" value="GAA3708162.1"/>
    <property type="molecule type" value="Genomic_DNA"/>
</dbReference>
<organism evidence="2 3">
    <name type="scientific">Zhihengliuella alba</name>
    <dbReference type="NCBI Taxonomy" id="547018"/>
    <lineage>
        <taxon>Bacteria</taxon>
        <taxon>Bacillati</taxon>
        <taxon>Actinomycetota</taxon>
        <taxon>Actinomycetes</taxon>
        <taxon>Micrococcales</taxon>
        <taxon>Micrococcaceae</taxon>
        <taxon>Zhihengliuella</taxon>
    </lineage>
</organism>
<accession>A0ABP7DUE4</accession>
<dbReference type="Proteomes" id="UP001501536">
    <property type="component" value="Unassembled WGS sequence"/>
</dbReference>
<feature type="domain" description="Amine oxidase" evidence="1">
    <location>
        <begin position="170"/>
        <end position="409"/>
    </location>
</feature>
<dbReference type="PANTHER" id="PTHR10742">
    <property type="entry name" value="FLAVIN MONOAMINE OXIDASE"/>
    <property type="match status" value="1"/>
</dbReference>
<dbReference type="InterPro" id="IPR002937">
    <property type="entry name" value="Amino_oxidase"/>
</dbReference>
<comment type="caution">
    <text evidence="2">The sequence shown here is derived from an EMBL/GenBank/DDBJ whole genome shotgun (WGS) entry which is preliminary data.</text>
</comment>
<reference evidence="3" key="1">
    <citation type="journal article" date="2019" name="Int. J. Syst. Evol. Microbiol.">
        <title>The Global Catalogue of Microorganisms (GCM) 10K type strain sequencing project: providing services to taxonomists for standard genome sequencing and annotation.</title>
        <authorList>
            <consortium name="The Broad Institute Genomics Platform"/>
            <consortium name="The Broad Institute Genome Sequencing Center for Infectious Disease"/>
            <person name="Wu L."/>
            <person name="Ma J."/>
        </authorList>
    </citation>
    <scope>NUCLEOTIDE SEQUENCE [LARGE SCALE GENOMIC DNA]</scope>
    <source>
        <strain evidence="3">JCM 16961</strain>
    </source>
</reference>
<name>A0ABP7DUE4_9MICC</name>
<dbReference type="InterPro" id="IPR050281">
    <property type="entry name" value="Flavin_monoamine_oxidase"/>
</dbReference>
<feature type="domain" description="Amine oxidase" evidence="1">
    <location>
        <begin position="16"/>
        <end position="85"/>
    </location>
</feature>
<proteinExistence type="predicted"/>
<dbReference type="Gene3D" id="3.50.50.60">
    <property type="entry name" value="FAD/NAD(P)-binding domain"/>
    <property type="match status" value="1"/>
</dbReference>
<gene>
    <name evidence="2" type="ORF">GCM10022377_22500</name>
</gene>
<dbReference type="InterPro" id="IPR036188">
    <property type="entry name" value="FAD/NAD-bd_sf"/>
</dbReference>
<dbReference type="RefSeq" id="WP_344884463.1">
    <property type="nucleotide sequence ID" value="NZ_BAABCJ010000005.1"/>
</dbReference>
<dbReference type="SUPFAM" id="SSF51905">
    <property type="entry name" value="FAD/NAD(P)-binding domain"/>
    <property type="match status" value="1"/>
</dbReference>
<sequence>MSAARNPTVGVLGAGLAGLAAATHLSEAGYDVTVLEARDRVGGRVWSEALNTGHDFASIVERGAEFVLDGYDAMRELLDLTGLSLIETGMSYYVRALVETPEITTDDIAAAGQRAAELARTLPGAPSAEEVLRRLDLDERVVEALRARIEISTTVGTDKVTAAALNHIASFRQLPSWRVGGGNQGLPKALATRLGPAVRTGEAVQRVTQLDDGVAVYTAHSAAVFDAVIVALPLEIVRDRRTVQLPLPEWKQTVLDRVLQGHAAKLHLPLRSSAPTSATMSVKGRFWNWTAVDASGDVAPVLNGFMGSEAALQAAAVHEGPARWADAARAARPDLSFDTDLPGLVTDWSADPLARGAYSSHSPQVLAGDGDVLEQPVGNVYFAGEYTDADFTGLMEGAIRSGQRAAQRVVHQLTSTPTASRQAIG</sequence>
<evidence type="ECO:0000259" key="1">
    <source>
        <dbReference type="Pfam" id="PF01593"/>
    </source>
</evidence>
<dbReference type="Pfam" id="PF01593">
    <property type="entry name" value="Amino_oxidase"/>
    <property type="match status" value="2"/>
</dbReference>
<keyword evidence="3" id="KW-1185">Reference proteome</keyword>
<dbReference type="PRINTS" id="PR00419">
    <property type="entry name" value="ADXRDTASE"/>
</dbReference>
<protein>
    <submittedName>
        <fullName evidence="2">Flavin monoamine oxidase family protein</fullName>
    </submittedName>
</protein>
<evidence type="ECO:0000313" key="3">
    <source>
        <dbReference type="Proteomes" id="UP001501536"/>
    </source>
</evidence>